<name>H3ZBH0_9ALTE</name>
<evidence type="ECO:0000256" key="2">
    <source>
        <dbReference type="ARBA" id="ARBA00009149"/>
    </source>
</evidence>
<dbReference type="InterPro" id="IPR021136">
    <property type="entry name" value="Flagellar_hook_control-like_C"/>
</dbReference>
<feature type="region of interest" description="Disordered" evidence="4">
    <location>
        <begin position="89"/>
        <end position="113"/>
    </location>
</feature>
<evidence type="ECO:0000313" key="7">
    <source>
        <dbReference type="Proteomes" id="UP000012046"/>
    </source>
</evidence>
<dbReference type="InterPro" id="IPR038610">
    <property type="entry name" value="FliK-like_C_sf"/>
</dbReference>
<dbReference type="GO" id="GO:0044780">
    <property type="term" value="P:bacterial-type flagellum assembly"/>
    <property type="evidence" value="ECO:0007669"/>
    <property type="project" value="InterPro"/>
</dbReference>
<dbReference type="EMBL" id="AHTH01000005">
    <property type="protein sequence ID" value="EHR42284.1"/>
    <property type="molecule type" value="Genomic_DNA"/>
</dbReference>
<dbReference type="PATRIC" id="fig|1129374.4.peg.684"/>
<feature type="compositionally biased region" description="Polar residues" evidence="4">
    <location>
        <begin position="405"/>
        <end position="430"/>
    </location>
</feature>
<dbReference type="PANTHER" id="PTHR37533:SF2">
    <property type="entry name" value="FLAGELLAR HOOK-LENGTH CONTROL PROTEIN"/>
    <property type="match status" value="1"/>
</dbReference>
<dbReference type="GO" id="GO:0009424">
    <property type="term" value="C:bacterial-type flagellum hook"/>
    <property type="evidence" value="ECO:0007669"/>
    <property type="project" value="InterPro"/>
</dbReference>
<keyword evidence="6" id="KW-0966">Cell projection</keyword>
<reference evidence="6 7" key="1">
    <citation type="journal article" date="2012" name="J. Bacteriol.">
        <title>Genome Sequence of Extracellular-Protease-Producing Alishewanella jeotgali Isolated from Traditional Korean Fermented Seafood.</title>
        <authorList>
            <person name="Jung J."/>
            <person name="Chun J."/>
            <person name="Park W."/>
        </authorList>
    </citation>
    <scope>NUCLEOTIDE SEQUENCE [LARGE SCALE GENOMIC DNA]</scope>
    <source>
        <strain evidence="6 7">KCTC 22429</strain>
    </source>
</reference>
<comment type="similarity">
    <text evidence="2">Belongs to the FliK family.</text>
</comment>
<feature type="region of interest" description="Disordered" evidence="4">
    <location>
        <begin position="604"/>
        <end position="638"/>
    </location>
</feature>
<gene>
    <name evidence="6" type="ORF">AJE_03376</name>
</gene>
<feature type="compositionally biased region" description="Low complexity" evidence="4">
    <location>
        <begin position="363"/>
        <end position="375"/>
    </location>
</feature>
<organism evidence="6 7">
    <name type="scientific">Alishewanella jeotgali KCTC 22429</name>
    <dbReference type="NCBI Taxonomy" id="1129374"/>
    <lineage>
        <taxon>Bacteria</taxon>
        <taxon>Pseudomonadati</taxon>
        <taxon>Pseudomonadota</taxon>
        <taxon>Gammaproteobacteria</taxon>
        <taxon>Alteromonadales</taxon>
        <taxon>Alteromonadaceae</taxon>
        <taxon>Alishewanella</taxon>
    </lineage>
</organism>
<comment type="caution">
    <text evidence="6">The sequence shown here is derived from an EMBL/GenBank/DDBJ whole genome shotgun (WGS) entry which is preliminary data.</text>
</comment>
<sequence length="783" mass="83562">MTQALPLTFLLSSAESLSGTDKVLAARTLTDEASGQQASLFQQLLADEQVARPELSRRQEIATTMASSAALLRETVTVESAQVVSAEVSAEEAVLQPQSRSQDGAATAVRNPSLPIESLPPVVTEIETEPPLTDAKLVLADNAATWLGLIQRANQTSDQLEKKLQGAAKWHQLQDEPRVDSVGPVPDPEFEYSTMASPEANHLHSSKLPTATELPLNMQPAQNHNSVEQVVEPGAEQVNPITSDSTNNAKPQQEIGTTAARPAVPVNSLTQEPESVEHSDKAITTVKPAEVTTVKPAEVTTAERGEQRDVKGKITAPPSQPATAQQTTQNEPSAVAQPRYQQAALLQSERVSSNAEVSAQEKPVMSQPVQPPQSLSVAISEPVADDRLAQVLNESLAEPSVSEGRGTQQPGVTQPAMTAQPVSTPVTDLTGTDRPAGIDTESIVTSATVQSDTEGAVSGTPTATLREQTSVAAAVVDGTVEQDISTANLAFTAVKPAEAKPSSDVAGTLSALVDAEQSAQSAVKVVPNAENGAQLSQPTTVSQAATGTLSSQVAHNNAQKTEAAAATAPSAGSTGQNNSDAKEQQPEQRHFQLTNLEVRMQPTAGQQNQTESFVHQLARQESLATSESSRPAASIAPSTELSAKLKQLNLQQQDAAGQLRERVQLMVRQNIQVAEIRLDPAELGQMQIRINLQQEQASVQFIVQQQQAKELLEQQMPRLRDMLQQQGIQLGEGQVQQQSRQQQDAEQRQRANAEGPLGTLEDEVTARQQLDVKHSERLVDYYA</sequence>
<accession>H3ZBH0</accession>
<feature type="compositionally biased region" description="Low complexity" evidence="4">
    <location>
        <begin position="563"/>
        <end position="575"/>
    </location>
</feature>
<feature type="compositionally biased region" description="Polar residues" evidence="4">
    <location>
        <begin position="604"/>
        <end position="613"/>
    </location>
</feature>
<evidence type="ECO:0000256" key="4">
    <source>
        <dbReference type="SAM" id="MobiDB-lite"/>
    </source>
</evidence>
<evidence type="ECO:0000259" key="5">
    <source>
        <dbReference type="Pfam" id="PF02120"/>
    </source>
</evidence>
<feature type="compositionally biased region" description="Polar residues" evidence="4">
    <location>
        <begin position="239"/>
        <end position="256"/>
    </location>
</feature>
<feature type="compositionally biased region" description="Low complexity" evidence="4">
    <location>
        <begin position="315"/>
        <end position="329"/>
    </location>
</feature>
<dbReference type="RefSeq" id="WP_008949680.1">
    <property type="nucleotide sequence ID" value="NZ_AHTH01000005.1"/>
</dbReference>
<dbReference type="InterPro" id="IPR001635">
    <property type="entry name" value="Flag_hook_Flik"/>
</dbReference>
<feature type="compositionally biased region" description="Polar residues" evidence="4">
    <location>
        <begin position="622"/>
        <end position="638"/>
    </location>
</feature>
<proteinExistence type="inferred from homology"/>
<feature type="compositionally biased region" description="Low complexity" evidence="4">
    <location>
        <begin position="731"/>
        <end position="742"/>
    </location>
</feature>
<feature type="region of interest" description="Disordered" evidence="4">
    <location>
        <begin position="238"/>
        <end position="375"/>
    </location>
</feature>
<feature type="domain" description="Flagellar hook-length control protein-like C-terminal" evidence="5">
    <location>
        <begin position="661"/>
        <end position="743"/>
    </location>
</feature>
<comment type="function">
    <text evidence="1">Controls the length of the flagellar hook.</text>
</comment>
<protein>
    <submittedName>
        <fullName evidence="6">Polar flagellar hook-length control protein FliK</fullName>
    </submittedName>
</protein>
<feature type="compositionally biased region" description="Basic and acidic residues" evidence="4">
    <location>
        <begin position="301"/>
        <end position="312"/>
    </location>
</feature>
<dbReference type="PANTHER" id="PTHR37533">
    <property type="entry name" value="FLAGELLAR HOOK-LENGTH CONTROL PROTEIN"/>
    <property type="match status" value="1"/>
</dbReference>
<dbReference type="Proteomes" id="UP000012046">
    <property type="component" value="Unassembled WGS sequence"/>
</dbReference>
<dbReference type="AlphaFoldDB" id="H3ZBH0"/>
<keyword evidence="3" id="KW-1005">Bacterial flagellum biogenesis</keyword>
<dbReference type="CDD" id="cd17470">
    <property type="entry name" value="T3SS_Flik_C"/>
    <property type="match status" value="1"/>
</dbReference>
<evidence type="ECO:0000256" key="3">
    <source>
        <dbReference type="ARBA" id="ARBA00022795"/>
    </source>
</evidence>
<dbReference type="PRINTS" id="PR01007">
    <property type="entry name" value="FLGHOOKFLIK"/>
</dbReference>
<keyword evidence="6" id="KW-0969">Cilium</keyword>
<dbReference type="STRING" id="1129374.AJE_03376"/>
<feature type="region of interest" description="Disordered" evidence="4">
    <location>
        <begin position="548"/>
        <end position="587"/>
    </location>
</feature>
<feature type="region of interest" description="Disordered" evidence="4">
    <location>
        <begin position="396"/>
        <end position="437"/>
    </location>
</feature>
<dbReference type="eggNOG" id="COG3144">
    <property type="taxonomic scope" value="Bacteria"/>
</dbReference>
<dbReference type="InterPro" id="IPR052563">
    <property type="entry name" value="FliK"/>
</dbReference>
<evidence type="ECO:0000313" key="6">
    <source>
        <dbReference type="EMBL" id="EHR42284.1"/>
    </source>
</evidence>
<keyword evidence="6" id="KW-0282">Flagellum</keyword>
<keyword evidence="7" id="KW-1185">Reference proteome</keyword>
<dbReference type="Gene3D" id="3.30.750.140">
    <property type="match status" value="1"/>
</dbReference>
<feature type="compositionally biased region" description="Polar residues" evidence="4">
    <location>
        <begin position="548"/>
        <end position="560"/>
    </location>
</feature>
<dbReference type="Pfam" id="PF02120">
    <property type="entry name" value="Flg_hook"/>
    <property type="match status" value="1"/>
</dbReference>
<feature type="region of interest" description="Disordered" evidence="4">
    <location>
        <begin position="731"/>
        <end position="766"/>
    </location>
</feature>
<evidence type="ECO:0000256" key="1">
    <source>
        <dbReference type="ARBA" id="ARBA00003944"/>
    </source>
</evidence>